<gene>
    <name evidence="1" type="ORF">ENG67_02310</name>
</gene>
<feature type="non-terminal residue" evidence="1">
    <location>
        <position position="53"/>
    </location>
</feature>
<dbReference type="Proteomes" id="UP000885931">
    <property type="component" value="Unassembled WGS sequence"/>
</dbReference>
<name>A0A7C1BDP8_UNCW3</name>
<dbReference type="Gene3D" id="3.40.50.300">
    <property type="entry name" value="P-loop containing nucleotide triphosphate hydrolases"/>
    <property type="match status" value="1"/>
</dbReference>
<dbReference type="InterPro" id="IPR027417">
    <property type="entry name" value="P-loop_NTPase"/>
</dbReference>
<dbReference type="InterPro" id="IPR004948">
    <property type="entry name" value="Nuc-triphosphatase_THEP1"/>
</dbReference>
<dbReference type="GO" id="GO:0017111">
    <property type="term" value="F:ribonucleoside triphosphate phosphatase activity"/>
    <property type="evidence" value="ECO:0007669"/>
    <property type="project" value="InterPro"/>
</dbReference>
<dbReference type="Pfam" id="PF03266">
    <property type="entry name" value="NTPase_1"/>
    <property type="match status" value="1"/>
</dbReference>
<reference evidence="1" key="1">
    <citation type="journal article" date="2020" name="mSystems">
        <title>Genome- and Community-Level Interaction Insights into Carbon Utilization and Element Cycling Functions of Hydrothermarchaeota in Hydrothermal Sediment.</title>
        <authorList>
            <person name="Zhou Z."/>
            <person name="Liu Y."/>
            <person name="Xu W."/>
            <person name="Pan J."/>
            <person name="Luo Z.H."/>
            <person name="Li M."/>
        </authorList>
    </citation>
    <scope>NUCLEOTIDE SEQUENCE [LARGE SCALE GENOMIC DNA]</scope>
    <source>
        <strain evidence="1">HyVt-237</strain>
    </source>
</reference>
<proteinExistence type="predicted"/>
<evidence type="ECO:0000313" key="1">
    <source>
        <dbReference type="EMBL" id="HDM90023.1"/>
    </source>
</evidence>
<organism evidence="1">
    <name type="scientific">candidate division WOR-3 bacterium</name>
    <dbReference type="NCBI Taxonomy" id="2052148"/>
    <lineage>
        <taxon>Bacteria</taxon>
        <taxon>Bacteria division WOR-3</taxon>
    </lineage>
</organism>
<dbReference type="AlphaFoldDB" id="A0A7C1BDP8"/>
<comment type="caution">
    <text evidence="1">The sequence shown here is derived from an EMBL/GenBank/DDBJ whole genome shotgun (WGS) entry which is preliminary data.</text>
</comment>
<sequence>MTIWVLTGRIGAGKTTALRKIVSLLAKRGLKLAGVLSPSVFDRCGDRIGYDHV</sequence>
<protein>
    <submittedName>
        <fullName evidence="1">Nucleoside triphosphatase</fullName>
    </submittedName>
</protein>
<dbReference type="SUPFAM" id="SSF52540">
    <property type="entry name" value="P-loop containing nucleoside triphosphate hydrolases"/>
    <property type="match status" value="1"/>
</dbReference>
<dbReference type="EMBL" id="DRBW01000085">
    <property type="protein sequence ID" value="HDM90023.1"/>
    <property type="molecule type" value="Genomic_DNA"/>
</dbReference>
<accession>A0A7C1BDP8</accession>